<comment type="caution">
    <text evidence="2">The sequence shown here is derived from an EMBL/GenBank/DDBJ whole genome shotgun (WGS) entry which is preliminary data.</text>
</comment>
<dbReference type="Pfam" id="PF06170">
    <property type="entry name" value="DUF983"/>
    <property type="match status" value="1"/>
</dbReference>
<evidence type="ECO:0000256" key="1">
    <source>
        <dbReference type="SAM" id="Phobius"/>
    </source>
</evidence>
<proteinExistence type="predicted"/>
<sequence length="139" mass="14962">MTVSVPPDATKGQPGTAAAALFGCCPRCHGRTLFAGVAKFADRCRVCGLDFTQFNVGDGPAAFLTLIIGALVTGFALWLELAVGPPFWVHVILWVPFTTAAVLGGLRACKAWLLQAEYRRSAREAVTEDWTVDPQDRPE</sequence>
<evidence type="ECO:0000313" key="2">
    <source>
        <dbReference type="EMBL" id="MBC2652341.1"/>
    </source>
</evidence>
<feature type="transmembrane region" description="Helical" evidence="1">
    <location>
        <begin position="91"/>
        <end position="113"/>
    </location>
</feature>
<protein>
    <submittedName>
        <fullName evidence="2">DUF983 domain-containing protein</fullName>
    </submittedName>
</protein>
<organism evidence="2 3">
    <name type="scientific">Novosphingobium aerophilum</name>
    <dbReference type="NCBI Taxonomy" id="2839843"/>
    <lineage>
        <taxon>Bacteria</taxon>
        <taxon>Pseudomonadati</taxon>
        <taxon>Pseudomonadota</taxon>
        <taxon>Alphaproteobacteria</taxon>
        <taxon>Sphingomonadales</taxon>
        <taxon>Sphingomonadaceae</taxon>
        <taxon>Novosphingobium</taxon>
    </lineage>
</organism>
<gene>
    <name evidence="2" type="ORF">H7F49_11545</name>
</gene>
<dbReference type="InterPro" id="IPR009325">
    <property type="entry name" value="DUF983"/>
</dbReference>
<dbReference type="RefSeq" id="WP_185683757.1">
    <property type="nucleotide sequence ID" value="NZ_JACLAU010000018.1"/>
</dbReference>
<dbReference type="Proteomes" id="UP000520156">
    <property type="component" value="Unassembled WGS sequence"/>
</dbReference>
<keyword evidence="3" id="KW-1185">Reference proteome</keyword>
<dbReference type="EMBL" id="JACLAU010000018">
    <property type="protein sequence ID" value="MBC2652341.1"/>
    <property type="molecule type" value="Genomic_DNA"/>
</dbReference>
<feature type="transmembrane region" description="Helical" evidence="1">
    <location>
        <begin position="61"/>
        <end position="79"/>
    </location>
</feature>
<name>A0A7X1KCI6_9SPHN</name>
<keyword evidence="1" id="KW-1133">Transmembrane helix</keyword>
<keyword evidence="1" id="KW-0812">Transmembrane</keyword>
<keyword evidence="1" id="KW-0472">Membrane</keyword>
<dbReference type="AlphaFoldDB" id="A0A7X1KCI6"/>
<reference evidence="2 3" key="1">
    <citation type="submission" date="2020-08" db="EMBL/GenBank/DDBJ databases">
        <title>The genome sequence of Novosphingobium flavum 4Y4.</title>
        <authorList>
            <person name="Liu Y."/>
        </authorList>
    </citation>
    <scope>NUCLEOTIDE SEQUENCE [LARGE SCALE GENOMIC DNA]</scope>
    <source>
        <strain evidence="2 3">4Y4</strain>
    </source>
</reference>
<accession>A0A7X1KCI6</accession>
<evidence type="ECO:0000313" key="3">
    <source>
        <dbReference type="Proteomes" id="UP000520156"/>
    </source>
</evidence>